<keyword evidence="3" id="KW-0804">Transcription</keyword>
<reference evidence="5 6" key="1">
    <citation type="submission" date="2016-10" db="EMBL/GenBank/DDBJ databases">
        <title>Arsenicibacter rosenii gen. nov., sp. nov., an efficient arsenic-methylating bacterium isolated from an arsenic-contaminated paddy soil.</title>
        <authorList>
            <person name="Huang K."/>
        </authorList>
    </citation>
    <scope>NUCLEOTIDE SEQUENCE [LARGE SCALE GENOMIC DNA]</scope>
    <source>
        <strain evidence="5 6">SM-1</strain>
    </source>
</reference>
<dbReference type="Gene3D" id="3.40.50.2300">
    <property type="match status" value="2"/>
</dbReference>
<dbReference type="SUPFAM" id="SSF53822">
    <property type="entry name" value="Periplasmic binding protein-like I"/>
    <property type="match status" value="1"/>
</dbReference>
<organism evidence="5 6">
    <name type="scientific">Arsenicibacter rosenii</name>
    <dbReference type="NCBI Taxonomy" id="1750698"/>
    <lineage>
        <taxon>Bacteria</taxon>
        <taxon>Pseudomonadati</taxon>
        <taxon>Bacteroidota</taxon>
        <taxon>Cytophagia</taxon>
        <taxon>Cytophagales</taxon>
        <taxon>Spirosomataceae</taxon>
        <taxon>Arsenicibacter</taxon>
    </lineage>
</organism>
<dbReference type="EMBL" id="MORL01000007">
    <property type="protein sequence ID" value="OIN58229.1"/>
    <property type="molecule type" value="Genomic_DNA"/>
</dbReference>
<dbReference type="SMART" id="SM00354">
    <property type="entry name" value="HTH_LACI"/>
    <property type="match status" value="1"/>
</dbReference>
<gene>
    <name evidence="5" type="ORF">BLX24_14560</name>
</gene>
<name>A0A1S2VHM2_9BACT</name>
<comment type="caution">
    <text evidence="5">The sequence shown here is derived from an EMBL/GenBank/DDBJ whole genome shotgun (WGS) entry which is preliminary data.</text>
</comment>
<dbReference type="Pfam" id="PF13377">
    <property type="entry name" value="Peripla_BP_3"/>
    <property type="match status" value="1"/>
</dbReference>
<dbReference type="PROSITE" id="PS50932">
    <property type="entry name" value="HTH_LACI_2"/>
    <property type="match status" value="1"/>
</dbReference>
<dbReference type="GO" id="GO:0000976">
    <property type="term" value="F:transcription cis-regulatory region binding"/>
    <property type="evidence" value="ECO:0007669"/>
    <property type="project" value="TreeGrafter"/>
</dbReference>
<accession>A0A1S2VHM2</accession>
<evidence type="ECO:0000256" key="3">
    <source>
        <dbReference type="ARBA" id="ARBA00023163"/>
    </source>
</evidence>
<evidence type="ECO:0000313" key="5">
    <source>
        <dbReference type="EMBL" id="OIN58229.1"/>
    </source>
</evidence>
<dbReference type="InterPro" id="IPR010982">
    <property type="entry name" value="Lambda_DNA-bd_dom_sf"/>
</dbReference>
<dbReference type="PANTHER" id="PTHR30146">
    <property type="entry name" value="LACI-RELATED TRANSCRIPTIONAL REPRESSOR"/>
    <property type="match status" value="1"/>
</dbReference>
<evidence type="ECO:0000256" key="2">
    <source>
        <dbReference type="ARBA" id="ARBA00023125"/>
    </source>
</evidence>
<keyword evidence="1" id="KW-0805">Transcription regulation</keyword>
<dbReference type="CDD" id="cd01392">
    <property type="entry name" value="HTH_LacI"/>
    <property type="match status" value="1"/>
</dbReference>
<dbReference type="OrthoDB" id="833520at2"/>
<sequence>MEKEVTIYDIAKQLNLSPATVSRALNDHPSINSNTKELITAKAAELGYRSNAFASNLRRQRTNTIGVIVPRLNSHFVSSVLSGMEKVANERGYNLIISQSQESVKKEKASAKTMFNGRVDGLLVSLAYDTEELDHLDVFIKKGIPLLFFDRVSTHTKATSVVIDNVKAGYDATAHLIEQGCQRIMHVTGNLKRNVYTDRLKGYKLALIDHNLPYDESLLMITDMSREAGIDVAQQISNMYNKPDGLFITNDLCAVSCMAALKKESFRIPQDIAVVGFNDDPVAQVIEPNLTTIHYPGEEMGEIAAQSLINHLNGLVNIQTTNTIVLHFELVVRESSVRTTG</sequence>
<dbReference type="Pfam" id="PF00356">
    <property type="entry name" value="LacI"/>
    <property type="match status" value="1"/>
</dbReference>
<dbReference type="InterPro" id="IPR028082">
    <property type="entry name" value="Peripla_BP_I"/>
</dbReference>
<dbReference type="PANTHER" id="PTHR30146:SF109">
    <property type="entry name" value="HTH-TYPE TRANSCRIPTIONAL REGULATOR GALS"/>
    <property type="match status" value="1"/>
</dbReference>
<dbReference type="InterPro" id="IPR046335">
    <property type="entry name" value="LacI/GalR-like_sensor"/>
</dbReference>
<dbReference type="RefSeq" id="WP_071503901.1">
    <property type="nucleotide sequence ID" value="NZ_MORL01000007.1"/>
</dbReference>
<dbReference type="GO" id="GO:0003700">
    <property type="term" value="F:DNA-binding transcription factor activity"/>
    <property type="evidence" value="ECO:0007669"/>
    <property type="project" value="TreeGrafter"/>
</dbReference>
<protein>
    <submittedName>
        <fullName evidence="5">LacI family transcriptional regulator</fullName>
    </submittedName>
</protein>
<keyword evidence="6" id="KW-1185">Reference proteome</keyword>
<dbReference type="CDD" id="cd06267">
    <property type="entry name" value="PBP1_LacI_sugar_binding-like"/>
    <property type="match status" value="1"/>
</dbReference>
<evidence type="ECO:0000256" key="1">
    <source>
        <dbReference type="ARBA" id="ARBA00023015"/>
    </source>
</evidence>
<dbReference type="InterPro" id="IPR000843">
    <property type="entry name" value="HTH_LacI"/>
</dbReference>
<evidence type="ECO:0000259" key="4">
    <source>
        <dbReference type="PROSITE" id="PS50932"/>
    </source>
</evidence>
<proteinExistence type="predicted"/>
<feature type="domain" description="HTH lacI-type" evidence="4">
    <location>
        <begin position="5"/>
        <end position="59"/>
    </location>
</feature>
<keyword evidence="2" id="KW-0238">DNA-binding</keyword>
<dbReference type="Gene3D" id="1.10.260.40">
    <property type="entry name" value="lambda repressor-like DNA-binding domains"/>
    <property type="match status" value="1"/>
</dbReference>
<dbReference type="AlphaFoldDB" id="A0A1S2VHM2"/>
<evidence type="ECO:0000313" key="6">
    <source>
        <dbReference type="Proteomes" id="UP000181790"/>
    </source>
</evidence>
<dbReference type="SUPFAM" id="SSF47413">
    <property type="entry name" value="lambda repressor-like DNA-binding domains"/>
    <property type="match status" value="1"/>
</dbReference>
<dbReference type="Proteomes" id="UP000181790">
    <property type="component" value="Unassembled WGS sequence"/>
</dbReference>